<dbReference type="Gene3D" id="1.10.10.10">
    <property type="entry name" value="Winged helix-like DNA-binding domain superfamily/Winged helix DNA-binding domain"/>
    <property type="match status" value="1"/>
</dbReference>
<name>A0A2N6SL98_9LACT</name>
<evidence type="ECO:0000256" key="3">
    <source>
        <dbReference type="ARBA" id="ARBA00023163"/>
    </source>
</evidence>
<dbReference type="InterPro" id="IPR050397">
    <property type="entry name" value="Env_Response_Regulators"/>
</dbReference>
<comment type="caution">
    <text evidence="6">The sequence shown here is derived from an EMBL/GenBank/DDBJ whole genome shotgun (WGS) entry which is preliminary data.</text>
</comment>
<dbReference type="Pfam" id="PF13545">
    <property type="entry name" value="HTH_Crp_2"/>
    <property type="match status" value="1"/>
</dbReference>
<evidence type="ECO:0000259" key="4">
    <source>
        <dbReference type="PROSITE" id="PS50042"/>
    </source>
</evidence>
<dbReference type="InterPro" id="IPR014710">
    <property type="entry name" value="RmlC-like_jellyroll"/>
</dbReference>
<dbReference type="PRINTS" id="PR00034">
    <property type="entry name" value="HTHCRP"/>
</dbReference>
<gene>
    <name evidence="6" type="ORF">CJ205_07605</name>
</gene>
<dbReference type="PROSITE" id="PS51063">
    <property type="entry name" value="HTH_CRP_2"/>
    <property type="match status" value="1"/>
</dbReference>
<dbReference type="SMART" id="SM00419">
    <property type="entry name" value="HTH_CRP"/>
    <property type="match status" value="1"/>
</dbReference>
<keyword evidence="1" id="KW-0805">Transcription regulation</keyword>
<dbReference type="InterPro" id="IPR036390">
    <property type="entry name" value="WH_DNA-bd_sf"/>
</dbReference>
<dbReference type="EMBL" id="PNHE01000043">
    <property type="protein sequence ID" value="PMC57816.1"/>
    <property type="molecule type" value="Genomic_DNA"/>
</dbReference>
<dbReference type="SUPFAM" id="SSF51206">
    <property type="entry name" value="cAMP-binding domain-like"/>
    <property type="match status" value="1"/>
</dbReference>
<dbReference type="AlphaFoldDB" id="A0A2N6SL98"/>
<evidence type="ECO:0000256" key="2">
    <source>
        <dbReference type="ARBA" id="ARBA00023125"/>
    </source>
</evidence>
<evidence type="ECO:0000313" key="7">
    <source>
        <dbReference type="Proteomes" id="UP000235682"/>
    </source>
</evidence>
<organism evidence="6 7">
    <name type="scientific">Dolosicoccus paucivorans</name>
    <dbReference type="NCBI Taxonomy" id="84521"/>
    <lineage>
        <taxon>Bacteria</taxon>
        <taxon>Bacillati</taxon>
        <taxon>Bacillota</taxon>
        <taxon>Bacilli</taxon>
        <taxon>Lactobacillales</taxon>
        <taxon>Aerococcaceae</taxon>
        <taxon>Dolosicoccus</taxon>
    </lineage>
</organism>
<protein>
    <submittedName>
        <fullName evidence="6">Crp/Fnr family transcriptional regulator</fullName>
    </submittedName>
</protein>
<evidence type="ECO:0000256" key="1">
    <source>
        <dbReference type="ARBA" id="ARBA00023015"/>
    </source>
</evidence>
<evidence type="ECO:0000259" key="5">
    <source>
        <dbReference type="PROSITE" id="PS51063"/>
    </source>
</evidence>
<keyword evidence="7" id="KW-1185">Reference proteome</keyword>
<evidence type="ECO:0000313" key="6">
    <source>
        <dbReference type="EMBL" id="PMC57816.1"/>
    </source>
</evidence>
<dbReference type="RefSeq" id="WP_102228012.1">
    <property type="nucleotide sequence ID" value="NZ_PNFY01000034.1"/>
</dbReference>
<accession>A0A2N6SL98</accession>
<dbReference type="InterPro" id="IPR000595">
    <property type="entry name" value="cNMP-bd_dom"/>
</dbReference>
<dbReference type="SUPFAM" id="SSF46785">
    <property type="entry name" value="Winged helix' DNA-binding domain"/>
    <property type="match status" value="1"/>
</dbReference>
<dbReference type="SMART" id="SM00100">
    <property type="entry name" value="cNMP"/>
    <property type="match status" value="1"/>
</dbReference>
<dbReference type="OrthoDB" id="9798104at2"/>
<proteinExistence type="predicted"/>
<dbReference type="STRING" id="84521.SAMN04487994_10397"/>
<keyword evidence="2" id="KW-0238">DNA-binding</keyword>
<dbReference type="PANTHER" id="PTHR24567">
    <property type="entry name" value="CRP FAMILY TRANSCRIPTIONAL REGULATORY PROTEIN"/>
    <property type="match status" value="1"/>
</dbReference>
<dbReference type="InterPro" id="IPR012318">
    <property type="entry name" value="HTH_CRP"/>
</dbReference>
<dbReference type="Gene3D" id="2.60.120.10">
    <property type="entry name" value="Jelly Rolls"/>
    <property type="match status" value="1"/>
</dbReference>
<dbReference type="GO" id="GO:0003677">
    <property type="term" value="F:DNA binding"/>
    <property type="evidence" value="ECO:0007669"/>
    <property type="project" value="UniProtKB-KW"/>
</dbReference>
<feature type="domain" description="HTH crp-type" evidence="5">
    <location>
        <begin position="145"/>
        <end position="213"/>
    </location>
</feature>
<dbReference type="CDD" id="cd00092">
    <property type="entry name" value="HTH_CRP"/>
    <property type="match status" value="1"/>
</dbReference>
<dbReference type="Proteomes" id="UP000235682">
    <property type="component" value="Unassembled WGS sequence"/>
</dbReference>
<dbReference type="InterPro" id="IPR036388">
    <property type="entry name" value="WH-like_DNA-bd_sf"/>
</dbReference>
<dbReference type="GO" id="GO:0003700">
    <property type="term" value="F:DNA-binding transcription factor activity"/>
    <property type="evidence" value="ECO:0007669"/>
    <property type="project" value="TreeGrafter"/>
</dbReference>
<dbReference type="CDD" id="cd00038">
    <property type="entry name" value="CAP_ED"/>
    <property type="match status" value="1"/>
</dbReference>
<dbReference type="PROSITE" id="PS00519">
    <property type="entry name" value="HTH_ASNC_1"/>
    <property type="match status" value="1"/>
</dbReference>
<dbReference type="PROSITE" id="PS50042">
    <property type="entry name" value="CNMP_BINDING_3"/>
    <property type="match status" value="1"/>
</dbReference>
<dbReference type="Pfam" id="PF00027">
    <property type="entry name" value="cNMP_binding"/>
    <property type="match status" value="1"/>
</dbReference>
<dbReference type="InterPro" id="IPR018490">
    <property type="entry name" value="cNMP-bd_dom_sf"/>
</dbReference>
<keyword evidence="3" id="KW-0804">Transcription</keyword>
<dbReference type="PANTHER" id="PTHR24567:SF26">
    <property type="entry name" value="REGULATORY PROTEIN YEIL"/>
    <property type="match status" value="1"/>
</dbReference>
<dbReference type="GO" id="GO:0005829">
    <property type="term" value="C:cytosol"/>
    <property type="evidence" value="ECO:0007669"/>
    <property type="project" value="TreeGrafter"/>
</dbReference>
<reference evidence="6 7" key="1">
    <citation type="submission" date="2017-09" db="EMBL/GenBank/DDBJ databases">
        <title>Bacterial strain isolated from the female urinary microbiota.</title>
        <authorList>
            <person name="Thomas-White K."/>
            <person name="Kumar N."/>
            <person name="Forster S."/>
            <person name="Putonti C."/>
            <person name="Lawley T."/>
            <person name="Wolfe A.J."/>
        </authorList>
    </citation>
    <scope>NUCLEOTIDE SEQUENCE [LARGE SCALE GENOMIC DNA]</scope>
    <source>
        <strain evidence="6 7">UMB0852</strain>
    </source>
</reference>
<sequence length="225" mass="25284">MPKHVCAHLVPIFSHLSEDNLTKINHIVSHTTYKKGDVLSSPYDNIGLFIIAKGRAKEYQISVAGREQLLRIIGPGDVVGEETLFSDELPTTYVEALTSVSVCLLKKEDFKKILLENPSIALELLGEFNRRLQATQKQTVSIATESVSSRIASFLLDLASDEATNTFQLPFTMKELANYLATSPETVSRRLKEMEEAGYIKRQGRQIKVIDLDDFSDYVFDLKNE</sequence>
<dbReference type="InterPro" id="IPR019885">
    <property type="entry name" value="Tscrpt_reg_HTH_AsnC-type_CS"/>
</dbReference>
<feature type="domain" description="Cyclic nucleotide-binding" evidence="4">
    <location>
        <begin position="12"/>
        <end position="131"/>
    </location>
</feature>